<keyword evidence="7" id="KW-0969">Cilium</keyword>
<reference evidence="7 8" key="1">
    <citation type="submission" date="2017-10" db="EMBL/GenBank/DDBJ databases">
        <title>Paenichitinophaga pekingensis gen. nov., sp. nov., isolated from activated sludge.</title>
        <authorList>
            <person name="Jin D."/>
            <person name="Kong X."/>
            <person name="Deng Y."/>
            <person name="Bai Z."/>
        </authorList>
    </citation>
    <scope>NUCLEOTIDE SEQUENCE [LARGE SCALE GENOMIC DNA]</scope>
    <source>
        <strain evidence="7 8">13</strain>
    </source>
</reference>
<sequence>MNIQRKLLLPVLVCAMTACNNSGKESQQNNADSSTGNTAAQEAPGANTQTPAKQESTFDINNLPVSTASFEKFPYFSMPEDIKPLNRPIERKYDQLFFPIDGKMVPLQGKVYKTYLTPASNRLDDWSLIYVLKSYDDAIKSVGGVKISDSKVSKEELDRIKDEATYFGEDGSIDYYNEPVKVYAIHRENGDNIYIQIAGNTAGGSIQILQEAPFKQTISLLKADELKKEIEQKGKAIVYINFDTDKASLQASGKEAVDEIAKLLQQESGWKLSVNGYTDNTGSADHNLELSQARAKSVVDALVSKGITADRLTAKGFGQEQPIAPNDNEAGKAKNRRVELVKM</sequence>
<protein>
    <submittedName>
        <fullName evidence="7">Flagellar motor protein MotB</fullName>
    </submittedName>
</protein>
<evidence type="ECO:0000259" key="6">
    <source>
        <dbReference type="PROSITE" id="PS51123"/>
    </source>
</evidence>
<feature type="region of interest" description="Disordered" evidence="5">
    <location>
        <begin position="22"/>
        <end position="58"/>
    </location>
</feature>
<keyword evidence="7" id="KW-0966">Cell projection</keyword>
<dbReference type="GO" id="GO:0009279">
    <property type="term" value="C:cell outer membrane"/>
    <property type="evidence" value="ECO:0007669"/>
    <property type="project" value="UniProtKB-SubCell"/>
</dbReference>
<evidence type="ECO:0000256" key="1">
    <source>
        <dbReference type="ARBA" id="ARBA00004442"/>
    </source>
</evidence>
<dbReference type="Proteomes" id="UP000220133">
    <property type="component" value="Chromosome"/>
</dbReference>
<dbReference type="Gene3D" id="3.30.1330.60">
    <property type="entry name" value="OmpA-like domain"/>
    <property type="match status" value="1"/>
</dbReference>
<dbReference type="InterPro" id="IPR006665">
    <property type="entry name" value="OmpA-like"/>
</dbReference>
<evidence type="ECO:0000256" key="4">
    <source>
        <dbReference type="PROSITE-ProRule" id="PRU00473"/>
    </source>
</evidence>
<comment type="subcellular location">
    <subcellularLocation>
        <location evidence="1">Cell outer membrane</location>
    </subcellularLocation>
</comment>
<dbReference type="OrthoDB" id="9792021at2"/>
<dbReference type="AlphaFoldDB" id="A0A291R0Y2"/>
<keyword evidence="3" id="KW-0998">Cell outer membrane</keyword>
<gene>
    <name evidence="7" type="ORF">COR50_11485</name>
</gene>
<dbReference type="PROSITE" id="PS51257">
    <property type="entry name" value="PROKAR_LIPOPROTEIN"/>
    <property type="match status" value="1"/>
</dbReference>
<dbReference type="CDD" id="cd07185">
    <property type="entry name" value="OmpA_C-like"/>
    <property type="match status" value="1"/>
</dbReference>
<evidence type="ECO:0000256" key="3">
    <source>
        <dbReference type="ARBA" id="ARBA00023237"/>
    </source>
</evidence>
<accession>A0A291R0Y2</accession>
<evidence type="ECO:0000313" key="8">
    <source>
        <dbReference type="Proteomes" id="UP000220133"/>
    </source>
</evidence>
<evidence type="ECO:0000256" key="2">
    <source>
        <dbReference type="ARBA" id="ARBA00023136"/>
    </source>
</evidence>
<dbReference type="EMBL" id="CP023777">
    <property type="protein sequence ID" value="ATL49835.1"/>
    <property type="molecule type" value="Genomic_DNA"/>
</dbReference>
<proteinExistence type="predicted"/>
<dbReference type="InterPro" id="IPR006664">
    <property type="entry name" value="OMP_bac"/>
</dbReference>
<dbReference type="PANTHER" id="PTHR30329">
    <property type="entry name" value="STATOR ELEMENT OF FLAGELLAR MOTOR COMPLEX"/>
    <property type="match status" value="1"/>
</dbReference>
<feature type="domain" description="OmpA-like" evidence="6">
    <location>
        <begin position="229"/>
        <end position="343"/>
    </location>
</feature>
<dbReference type="RefSeq" id="WP_098196201.1">
    <property type="nucleotide sequence ID" value="NZ_CP023777.1"/>
</dbReference>
<dbReference type="InterPro" id="IPR036737">
    <property type="entry name" value="OmpA-like_sf"/>
</dbReference>
<name>A0A291R0Y2_9BACT</name>
<organism evidence="7 8">
    <name type="scientific">Chitinophaga caeni</name>
    <dbReference type="NCBI Taxonomy" id="2029983"/>
    <lineage>
        <taxon>Bacteria</taxon>
        <taxon>Pseudomonadati</taxon>
        <taxon>Bacteroidota</taxon>
        <taxon>Chitinophagia</taxon>
        <taxon>Chitinophagales</taxon>
        <taxon>Chitinophagaceae</taxon>
        <taxon>Chitinophaga</taxon>
    </lineage>
</organism>
<dbReference type="PANTHER" id="PTHR30329:SF21">
    <property type="entry name" value="LIPOPROTEIN YIAD-RELATED"/>
    <property type="match status" value="1"/>
</dbReference>
<dbReference type="KEGG" id="cbae:COR50_11485"/>
<keyword evidence="8" id="KW-1185">Reference proteome</keyword>
<evidence type="ECO:0000256" key="5">
    <source>
        <dbReference type="SAM" id="MobiDB-lite"/>
    </source>
</evidence>
<dbReference type="PROSITE" id="PS51123">
    <property type="entry name" value="OMPA_2"/>
    <property type="match status" value="1"/>
</dbReference>
<dbReference type="InterPro" id="IPR050330">
    <property type="entry name" value="Bact_OuterMem_StrucFunc"/>
</dbReference>
<dbReference type="SUPFAM" id="SSF103088">
    <property type="entry name" value="OmpA-like"/>
    <property type="match status" value="1"/>
</dbReference>
<keyword evidence="2 4" id="KW-0472">Membrane</keyword>
<evidence type="ECO:0000313" key="7">
    <source>
        <dbReference type="EMBL" id="ATL49835.1"/>
    </source>
</evidence>
<dbReference type="PRINTS" id="PR01021">
    <property type="entry name" value="OMPADOMAIN"/>
</dbReference>
<dbReference type="Pfam" id="PF00691">
    <property type="entry name" value="OmpA"/>
    <property type="match status" value="1"/>
</dbReference>
<keyword evidence="7" id="KW-0282">Flagellum</keyword>